<evidence type="ECO:0000256" key="5">
    <source>
        <dbReference type="ARBA" id="ARBA00023306"/>
    </source>
</evidence>
<dbReference type="GO" id="GO:0031145">
    <property type="term" value="P:anaphase-promoting complex-dependent catabolic process"/>
    <property type="evidence" value="ECO:0007669"/>
    <property type="project" value="TreeGrafter"/>
</dbReference>
<dbReference type="InterPro" id="IPR011989">
    <property type="entry name" value="ARM-like"/>
</dbReference>
<dbReference type="PANTHER" id="PTHR12827:SF3">
    <property type="entry name" value="ANAPHASE-PROMOTING COMPLEX SUBUNIT 1"/>
    <property type="match status" value="1"/>
</dbReference>
<dbReference type="Pfam" id="PF12859">
    <property type="entry name" value="ANAPC1"/>
    <property type="match status" value="2"/>
</dbReference>
<keyword evidence="11" id="KW-1185">Reference proteome</keyword>
<evidence type="ECO:0000256" key="6">
    <source>
        <dbReference type="SAM" id="MobiDB-lite"/>
    </source>
</evidence>
<dbReference type="InterPro" id="IPR049255">
    <property type="entry name" value="Apc1_N"/>
</dbReference>
<comment type="similarity">
    <text evidence="1">Belongs to the APC1 family.</text>
</comment>
<keyword evidence="5" id="KW-0131">Cell cycle</keyword>
<feature type="compositionally biased region" description="Low complexity" evidence="6">
    <location>
        <begin position="30"/>
        <end position="39"/>
    </location>
</feature>
<dbReference type="PANTHER" id="PTHR12827">
    <property type="entry name" value="MEIOTIC CHECKPOINT REGULATOR TSG24 FAMILY MEMBER"/>
    <property type="match status" value="1"/>
</dbReference>
<dbReference type="GO" id="GO:0070979">
    <property type="term" value="P:protein K11-linked ubiquitination"/>
    <property type="evidence" value="ECO:0007669"/>
    <property type="project" value="TreeGrafter"/>
</dbReference>
<dbReference type="STRING" id="5627.A0A1C7LWF1"/>
<feature type="domain" description="Anaphase-promoting complex subunit 1 C-terminal" evidence="8">
    <location>
        <begin position="1611"/>
        <end position="1773"/>
    </location>
</feature>
<dbReference type="EMBL" id="LUGG01000022">
    <property type="protein sequence ID" value="OBZ68319.1"/>
    <property type="molecule type" value="Genomic_DNA"/>
</dbReference>
<dbReference type="InterPro" id="IPR041221">
    <property type="entry name" value="APC1_C"/>
</dbReference>
<keyword evidence="4" id="KW-0498">Mitosis</keyword>
<dbReference type="InterPro" id="IPR048971">
    <property type="entry name" value="Apc1_3rd"/>
</dbReference>
<keyword evidence="3" id="KW-0677">Repeat</keyword>
<evidence type="ECO:0000256" key="3">
    <source>
        <dbReference type="ARBA" id="ARBA00022737"/>
    </source>
</evidence>
<feature type="domain" description="Anaphase-promoting complex subunit 1 N-terminal" evidence="7">
    <location>
        <begin position="46"/>
        <end position="185"/>
    </location>
</feature>
<feature type="non-terminal residue" evidence="10">
    <location>
        <position position="1"/>
    </location>
</feature>
<keyword evidence="2" id="KW-0132">Cell division</keyword>
<dbReference type="Pfam" id="PF21282">
    <property type="entry name" value="APC1_3rd"/>
    <property type="match status" value="1"/>
</dbReference>
<evidence type="ECO:0000313" key="10">
    <source>
        <dbReference type="EMBL" id="OBZ68319.1"/>
    </source>
</evidence>
<comment type="caution">
    <text evidence="10">The sequence shown here is derived from an EMBL/GenBank/DDBJ whole genome shotgun (WGS) entry which is preliminary data.</text>
</comment>
<proteinExistence type="inferred from homology"/>
<feature type="domain" description="Anaphase-promoting complex subunit 1 beta-sandwich" evidence="9">
    <location>
        <begin position="1481"/>
        <end position="1563"/>
    </location>
</feature>
<accession>A0A1C7LWF1</accession>
<evidence type="ECO:0000313" key="11">
    <source>
        <dbReference type="Proteomes" id="UP000092993"/>
    </source>
</evidence>
<reference evidence="10 11" key="1">
    <citation type="submission" date="2016-03" db="EMBL/GenBank/DDBJ databases">
        <title>Whole genome sequencing of Grifola frondosa 9006-11.</title>
        <authorList>
            <person name="Min B."/>
            <person name="Park H."/>
            <person name="Kim J.-G."/>
            <person name="Cho H."/>
            <person name="Oh Y.-L."/>
            <person name="Kong W.-S."/>
            <person name="Choi I.-G."/>
        </authorList>
    </citation>
    <scope>NUCLEOTIDE SEQUENCE [LARGE SCALE GENOMIC DNA]</scope>
    <source>
        <strain evidence="10 11">9006-11</strain>
    </source>
</reference>
<feature type="region of interest" description="Disordered" evidence="6">
    <location>
        <begin position="21"/>
        <end position="51"/>
    </location>
</feature>
<dbReference type="GO" id="GO:0051301">
    <property type="term" value="P:cell division"/>
    <property type="evidence" value="ECO:0007669"/>
    <property type="project" value="UniProtKB-KW"/>
</dbReference>
<dbReference type="GO" id="GO:0060090">
    <property type="term" value="F:molecular adaptor activity"/>
    <property type="evidence" value="ECO:0007669"/>
    <property type="project" value="TreeGrafter"/>
</dbReference>
<organism evidence="10 11">
    <name type="scientific">Grifola frondosa</name>
    <name type="common">Maitake</name>
    <name type="synonym">Polyporus frondosus</name>
    <dbReference type="NCBI Taxonomy" id="5627"/>
    <lineage>
        <taxon>Eukaryota</taxon>
        <taxon>Fungi</taxon>
        <taxon>Dikarya</taxon>
        <taxon>Basidiomycota</taxon>
        <taxon>Agaricomycotina</taxon>
        <taxon>Agaricomycetes</taxon>
        <taxon>Polyporales</taxon>
        <taxon>Grifolaceae</taxon>
        <taxon>Grifola</taxon>
    </lineage>
</organism>
<evidence type="ECO:0000259" key="7">
    <source>
        <dbReference type="Pfam" id="PF12859"/>
    </source>
</evidence>
<protein>
    <submittedName>
        <fullName evidence="10">Anaphase-promoting complex subunit 1</fullName>
    </submittedName>
</protein>
<name>A0A1C7LWF1_GRIFR</name>
<evidence type="ECO:0000256" key="1">
    <source>
        <dbReference type="ARBA" id="ARBA00010547"/>
    </source>
</evidence>
<dbReference type="OMA" id="CHAALLD"/>
<sequence length="1845" mass="206137">ASPSSRQAFDDNESDLLKSIRSTLRGTRGSSNSSIRSLSYVPPPDEASGDEELSWDTYNVIFSWGGIMRKRWNFEEEGQPVQWACIAWFEQPSSLTSSSSLHPAHYTDDYHDQSTPIVDTSQRPTFGPFTHAQRETKRRKNRACIIGKMFLLGGGEYTFYLPVLVRKAWPLYPHGVMIQRVVEPTELEEAKVSDDTLLPTIFTFTDPVAEMATVAVTEGIKGGFIQAPLQLKEDCAREPVPLIPAEEHILWVSQRAVELNDDVIITLDIAQKRLSIWRYVYVKSNHLPAPLKRRRDAEKKRTSMSGNTSFHRRYTNGVTEETPATPVPADGPELPPLGALPGMPPRLTATTMMADLMGGGASTDWSDLGRDFTIRPRGGRPDPEFVIDPSEQGRMKPQFWLEKLHSEDISESDVSVLEKISVAAFDQRWDGKFNRSLIGICLPATQTLLVFSLTKQEDLTMAVKLDTRLSATCIISIRATRETVRDLLILKPDGHLAILTHGTLQLPLQLTDPVRETAASNDASEDKAKHIISFSDSIQSSVTLKYSDGSRVRLSLNLIPPDSLTNQCLLMLAMILPADSFFSLHSLFLHKWSLESLPTAEGVAFDSFALALCELFDVEVVEEEGSDKSGSKPIDAWDALATTYSSSRFREDPVLLHLRLPTAPTTPIAVKKSPQKPHRYLSSILYALHQVAEDQRLSLDGYKDLYKLVPIVCRFALIIRPEWADYWKRLCPDALDEWPSQSVASLTNIDDHMPVWPPDMAAILYGRINNPDWARVTILRSNSKLRHPLPMAAQSLSYMFTSSLVYTCPWQITKHRKAGKRENGLTAMVKLQVDLQTLRHTPLGLAAPLREATRTCQLSPSGDWPVVAYQLIGRNDLAEGLSMSPDLFFNHGYRSVKEYILPSYPRKTIREHIEDVHREVLGEVGAVSGVELDLEDFTRIRFGQDRRLEELSRMLCSSAAPSIRSIDRPELNEHEQAKEQQMQVIRMAERTLSLALGRALFTFGAVPTVTRESFAIPKIEYAVRLQPQNLLITPKQARYLRNSQAVESSWIKFNKPSELTPEHAGFLYALGLTDVDLAYLWISDPKHEMTSIGVLLGLAAANVGSSNRHVTKLIAVHTPAFLPTPSVDLNVPLVTQAAGLMGIGLLYMGTKNRRMAEVCLNQINRKDLFQPDLTNEYREAYTLSGALACGMIMLGKGSAIPADLAIQSRLRVLIHGEGHVMVNAKPTRPSFDVNLTSPAATITLGLMYLKTERQDVADILAIPDTLLALNHIQPGFLLLRALARGLILWDKMAPNSEWVTAQIPPTISAAMNARFKGKPTDDAYELAYYNIIAGCCFAIALKYAGTAREEAYLLIIHYYDMFSQLAYTNKIKRSAIRDGLNLISLSLNMVMAGTGEINCLRRLRYAYGMYNQPIKYGTYVSTHMSLGLLFLGGGRFTLGTSDAAIACMVAAFFPRWAQISSENKSYLQALRYLWVLAVEPRCLIARDVDTKEVVYLPVKIKVKDGNQAGTTQLISPTLIPDLDKLLSIRVDTPRYWPFYLDIANFPRHKESLLRSQTLYVKRRTAFLSYTEDPKGSRSLFVRSGSSTGDAATLDFPQLSDAKAHPASDLYQFISSFSNDPLFLAFADRFCRDDSETLEEKLFHLYCHATLLDSILQDKSQTVQSHLTLFRFRTMSPSVEDLRFATDFYNKIYDRRFSGRTENNYRPPLIRENTLSGALHALDLQLDTVRADKVFLALLARYARGDGVPPFPTGSLEWAAARDLSWYLQRNSVPVATLLIVLKGLAHHAHEQCLGSPPPQGTTNAGLLDQGIKEVLHAAGTQMTTAMGSGWSIRSLDEIIAAWNAP</sequence>
<dbReference type="GO" id="GO:0007091">
    <property type="term" value="P:metaphase/anaphase transition of mitotic cell cycle"/>
    <property type="evidence" value="ECO:0007669"/>
    <property type="project" value="TreeGrafter"/>
</dbReference>
<evidence type="ECO:0000259" key="8">
    <source>
        <dbReference type="Pfam" id="PF18122"/>
    </source>
</evidence>
<evidence type="ECO:0000259" key="9">
    <source>
        <dbReference type="Pfam" id="PF21282"/>
    </source>
</evidence>
<dbReference type="GO" id="GO:0005680">
    <property type="term" value="C:anaphase-promoting complex"/>
    <property type="evidence" value="ECO:0007669"/>
    <property type="project" value="InterPro"/>
</dbReference>
<gene>
    <name evidence="10" type="primary">ANAPC1</name>
    <name evidence="10" type="ORF">A0H81_11814</name>
</gene>
<dbReference type="InterPro" id="IPR024990">
    <property type="entry name" value="Apc1"/>
</dbReference>
<evidence type="ECO:0000256" key="4">
    <source>
        <dbReference type="ARBA" id="ARBA00022776"/>
    </source>
</evidence>
<evidence type="ECO:0000256" key="2">
    <source>
        <dbReference type="ARBA" id="ARBA00022618"/>
    </source>
</evidence>
<dbReference type="OrthoDB" id="26401at2759"/>
<dbReference type="Pfam" id="PF18122">
    <property type="entry name" value="APC1_C"/>
    <property type="match status" value="1"/>
</dbReference>
<feature type="domain" description="Anaphase-promoting complex subunit 1 N-terminal" evidence="7">
    <location>
        <begin position="191"/>
        <end position="305"/>
    </location>
</feature>
<dbReference type="Gene3D" id="1.25.10.10">
    <property type="entry name" value="Leucine-rich Repeat Variant"/>
    <property type="match status" value="2"/>
</dbReference>
<dbReference type="Proteomes" id="UP000092993">
    <property type="component" value="Unassembled WGS sequence"/>
</dbReference>